<dbReference type="Proteomes" id="UP000509510">
    <property type="component" value="Chromosome V"/>
</dbReference>
<evidence type="ECO:0000313" key="4">
    <source>
        <dbReference type="EMBL" id="QKX62216.1"/>
    </source>
</evidence>
<reference evidence="5" key="1">
    <citation type="submission" date="2020-06" db="EMBL/GenBank/DDBJ databases">
        <title>A chromosome-scale genome assembly of Talaromyces rugulosus W13939.</title>
        <authorList>
            <person name="Wang B."/>
            <person name="Guo L."/>
            <person name="Ye K."/>
            <person name="Wang L."/>
        </authorList>
    </citation>
    <scope>NUCLEOTIDE SEQUENCE [LARGE SCALE GENOMIC DNA]</scope>
    <source>
        <strain evidence="5">W13939</strain>
    </source>
</reference>
<evidence type="ECO:0000256" key="1">
    <source>
        <dbReference type="SAM" id="MobiDB-lite"/>
    </source>
</evidence>
<keyword evidence="2" id="KW-0812">Transmembrane</keyword>
<dbReference type="EMBL" id="CP055902">
    <property type="protein sequence ID" value="QKX62216.1"/>
    <property type="molecule type" value="Genomic_DNA"/>
</dbReference>
<feature type="transmembrane region" description="Helical" evidence="2">
    <location>
        <begin position="13"/>
        <end position="35"/>
    </location>
</feature>
<feature type="region of interest" description="Disordered" evidence="1">
    <location>
        <begin position="401"/>
        <end position="547"/>
    </location>
</feature>
<feature type="domain" description="Bacteriophage T5 Orf172 DNA-binding" evidence="3">
    <location>
        <begin position="583"/>
        <end position="701"/>
    </location>
</feature>
<feature type="transmembrane region" description="Helical" evidence="2">
    <location>
        <begin position="132"/>
        <end position="152"/>
    </location>
</feature>
<dbReference type="AlphaFoldDB" id="A0A7H8R7L7"/>
<feature type="transmembrane region" description="Helical" evidence="2">
    <location>
        <begin position="214"/>
        <end position="236"/>
    </location>
</feature>
<sequence>MACANVGSSNPDIAGLGIILSFVIQGGLSFALSIYSAGLDTRFAEVRLPKISQKLMTVFFPRSDRDDIEKCHVLNERKSNVRLISRRLKKWYIDQLLAIISDVQTLNVPEGISLLIGAMAQHATLNLYHYHIIYDIASLTGISVCASLVNVFGHKKTSILDRSLLLVVFLFLYLAFVIMFGMKLKTWDDDIPGQCYNADRISDSTSSHPYVDNIYLSLTCLYFVVSMGLCLQVPMLPSHDILTKTGKDISADLGIFQENKQLSSTDVGLLFVIGVINVLSTKLPPKLRQLCDLFVESVKQLNYVVTDNKFSVLLLALVQYPLHTYMLIALREGNDKLLDGDSENYWGFGQVVALILLASSLLQGARLISIMESQKALRTFNAAICVGGEAANGNIDRCLGFSRKNSHKNKNRSRARSRRREKTGKNILKTTLTKRPNNPLSSMNKSTSTPSSPSPSVENSSSTPPPLRSSSQVSYPTLPRGGPFVQNDSTSVTSRSNTPGQLSPYSIPSVSLIDLTNDDDNSCPPTPTPSSRLSRQPRNNSTTTKDNQYIAYKDSIEEGEIDSKIYRRLVEGPKSLKYPASLGHVYCVLREETPGYIKIGSTGHDVGTRIARISPRKRFGTLKYTVSAMSTYFQLVEKVIQIELHNQRKVSMFKDKLGAQTYEHTDRGETITGSPRQKIESGKTEWFHIEAKHADEVRDKWITWSTQHMPYNKNGDLNEFWENWFKRQMEIDPYRKATHGSLHLRWKGLLNPTLLEKSCHYLAKRWPVVDQCYLRVKHNQRTIPWIWY</sequence>
<keyword evidence="5" id="KW-1185">Reference proteome</keyword>
<organism evidence="4 5">
    <name type="scientific">Talaromyces rugulosus</name>
    <name type="common">Penicillium rugulosum</name>
    <dbReference type="NCBI Taxonomy" id="121627"/>
    <lineage>
        <taxon>Eukaryota</taxon>
        <taxon>Fungi</taxon>
        <taxon>Dikarya</taxon>
        <taxon>Ascomycota</taxon>
        <taxon>Pezizomycotina</taxon>
        <taxon>Eurotiomycetes</taxon>
        <taxon>Eurotiomycetidae</taxon>
        <taxon>Eurotiales</taxon>
        <taxon>Trichocomaceae</taxon>
        <taxon>Talaromyces</taxon>
        <taxon>Talaromyces sect. Islandici</taxon>
    </lineage>
</organism>
<dbReference type="PANTHER" id="PTHR37577:SF1">
    <property type="entry name" value="INTEGRAL MEMBRANE PROTEIN"/>
    <property type="match status" value="1"/>
</dbReference>
<dbReference type="InterPro" id="IPR018306">
    <property type="entry name" value="Phage_T5_Orf172_DNA-bd"/>
</dbReference>
<dbReference type="InterPro" id="IPR053018">
    <property type="entry name" value="Elsinochrome_Biosynth-Asso"/>
</dbReference>
<dbReference type="Pfam" id="PF10544">
    <property type="entry name" value="T5orf172"/>
    <property type="match status" value="1"/>
</dbReference>
<feature type="transmembrane region" description="Helical" evidence="2">
    <location>
        <begin position="164"/>
        <end position="182"/>
    </location>
</feature>
<evidence type="ECO:0000313" key="5">
    <source>
        <dbReference type="Proteomes" id="UP000509510"/>
    </source>
</evidence>
<keyword evidence="2" id="KW-1133">Transmembrane helix</keyword>
<evidence type="ECO:0000259" key="3">
    <source>
        <dbReference type="Pfam" id="PF10544"/>
    </source>
</evidence>
<protein>
    <recommendedName>
        <fullName evidence="3">Bacteriophage T5 Orf172 DNA-binding domain-containing protein</fullName>
    </recommendedName>
</protein>
<name>A0A7H8R7L7_TALRU</name>
<proteinExistence type="predicted"/>
<dbReference type="OrthoDB" id="5427664at2759"/>
<dbReference type="KEGG" id="trg:TRUGW13939_09375"/>
<keyword evidence="2" id="KW-0472">Membrane</keyword>
<feature type="transmembrane region" description="Helical" evidence="2">
    <location>
        <begin position="310"/>
        <end position="328"/>
    </location>
</feature>
<evidence type="ECO:0000256" key="2">
    <source>
        <dbReference type="SAM" id="Phobius"/>
    </source>
</evidence>
<gene>
    <name evidence="4" type="ORF">TRUGW13939_09375</name>
</gene>
<feature type="compositionally biased region" description="Polar residues" evidence="1">
    <location>
        <begin position="486"/>
        <end position="509"/>
    </location>
</feature>
<feature type="compositionally biased region" description="Polar residues" evidence="1">
    <location>
        <begin position="532"/>
        <end position="547"/>
    </location>
</feature>
<dbReference type="RefSeq" id="XP_035348390.1">
    <property type="nucleotide sequence ID" value="XM_035492497.1"/>
</dbReference>
<feature type="compositionally biased region" description="Polar residues" evidence="1">
    <location>
        <begin position="428"/>
        <end position="440"/>
    </location>
</feature>
<dbReference type="GeneID" id="55996858"/>
<dbReference type="PANTHER" id="PTHR37577">
    <property type="entry name" value="INTEGRAL MEMBRANE PROTEIN"/>
    <property type="match status" value="1"/>
</dbReference>
<feature type="compositionally biased region" description="Basic residues" evidence="1">
    <location>
        <begin position="404"/>
        <end position="422"/>
    </location>
</feature>
<feature type="transmembrane region" description="Helical" evidence="2">
    <location>
        <begin position="348"/>
        <end position="368"/>
    </location>
</feature>
<feature type="compositionally biased region" description="Low complexity" evidence="1">
    <location>
        <begin position="441"/>
        <end position="462"/>
    </location>
</feature>
<accession>A0A7H8R7L7</accession>